<evidence type="ECO:0000256" key="1">
    <source>
        <dbReference type="ARBA" id="ARBA00002791"/>
    </source>
</evidence>
<dbReference type="GO" id="GO:0018279">
    <property type="term" value="P:protein N-linked glycosylation via asparagine"/>
    <property type="evidence" value="ECO:0007669"/>
    <property type="project" value="TreeGrafter"/>
</dbReference>
<dbReference type="Pfam" id="PF04597">
    <property type="entry name" value="Ribophorin_I"/>
    <property type="match status" value="1"/>
</dbReference>
<comment type="subunit">
    <text evidence="10">Component of the oligosaccharyltransferase (OST) complex.</text>
</comment>
<dbReference type="Gramene" id="PRQ23746">
    <property type="protein sequence ID" value="PRQ23746"/>
    <property type="gene ID" value="RchiOBHm_Chr6g0264761"/>
</dbReference>
<protein>
    <recommendedName>
        <fullName evidence="10">Dolichyl-diphosphooligosaccharide--protein glycosyltransferase subunit 1</fullName>
    </recommendedName>
</protein>
<keyword evidence="7 10" id="KW-0256">Endoplasmic reticulum</keyword>
<dbReference type="AlphaFoldDB" id="A0A2P6PPA6"/>
<dbReference type="GO" id="GO:0008250">
    <property type="term" value="C:oligosaccharyltransferase complex"/>
    <property type="evidence" value="ECO:0007669"/>
    <property type="project" value="UniProtKB-UniRule"/>
</dbReference>
<evidence type="ECO:0000256" key="6">
    <source>
        <dbReference type="ARBA" id="ARBA00022729"/>
    </source>
</evidence>
<evidence type="ECO:0000256" key="9">
    <source>
        <dbReference type="ARBA" id="ARBA00023136"/>
    </source>
</evidence>
<comment type="pathway">
    <text evidence="3 10">Protein modification; protein glycosylation.</text>
</comment>
<keyword evidence="8 10" id="KW-1133">Transmembrane helix</keyword>
<proteinExistence type="inferred from homology"/>
<keyword evidence="11" id="KW-0328">Glycosyltransferase</keyword>
<comment type="function">
    <text evidence="1 10">Subunit of the oligosaccharyl transferase (OST) complex that catalyzes the initial transfer of a defined glycan (Glc(3)Man(9)GlcNAc(2) in eukaryotes) from the lipid carrier dolichol-pyrophosphate to an asparagine residue within an Asn-X-Ser/Thr consensus motif in nascent polypeptide chains, the first step in protein N-glycosylation. N-glycosylation occurs cotranslationally and the complex associates with the Sec61 complex at the channel-forming translocon complex that mediates protein translocation across the endoplasmic reticulum (ER). All subunits are required for a maximal enzyme activity.</text>
</comment>
<dbReference type="PANTHER" id="PTHR21049">
    <property type="entry name" value="RIBOPHORIN I"/>
    <property type="match status" value="1"/>
</dbReference>
<evidence type="ECO:0000256" key="4">
    <source>
        <dbReference type="ARBA" id="ARBA00008905"/>
    </source>
</evidence>
<dbReference type="STRING" id="74649.A0A2P6PPA6"/>
<evidence type="ECO:0000256" key="8">
    <source>
        <dbReference type="ARBA" id="ARBA00022989"/>
    </source>
</evidence>
<gene>
    <name evidence="11" type="ORF">RchiOBHm_Chr6g0264761</name>
</gene>
<evidence type="ECO:0000256" key="3">
    <source>
        <dbReference type="ARBA" id="ARBA00004922"/>
    </source>
</evidence>
<keyword evidence="12" id="KW-1185">Reference proteome</keyword>
<name>A0A2P6PPA6_ROSCH</name>
<sequence>MQADIELLVFQDTAHYLSHAVKAQTISVKLPDARIESYTRVDNTKTVGSEIKYGPYENLPPFSYSPIVVHFESNQPFAVAEELVREIEISHWGNVQVTEHYKFVHGGAQSKGEFSRLDYQAGPHVRGQYAIRRLVAKLPPRAHSVYYRDEIGNISTSNLWSDSKKTELEIEPRYPVIGGWKTAFTIGYGLPLHDFLFQSDGKRLIGLTFGCPMNEVVINTLIVKVFLPEGSRDISTKFSHLDIAGRPVVVLEKTNAVPEHNQKFQVYYKFNSLAMLMEPLMLIPGFFFLFVAGIVCMHVDLSISKSSASYLAKLQWDEVQATIQQIQHIINRGLVIHDKLEASLCDLSRTGDIQACKAARKAADGSLK</sequence>
<dbReference type="InterPro" id="IPR007676">
    <property type="entry name" value="Ribophorin_I"/>
</dbReference>
<evidence type="ECO:0000256" key="5">
    <source>
        <dbReference type="ARBA" id="ARBA00022692"/>
    </source>
</evidence>
<keyword evidence="9 10" id="KW-0472">Membrane</keyword>
<dbReference type="EMBL" id="PDCK01000044">
    <property type="protein sequence ID" value="PRQ23746.1"/>
    <property type="molecule type" value="Genomic_DNA"/>
</dbReference>
<evidence type="ECO:0000256" key="7">
    <source>
        <dbReference type="ARBA" id="ARBA00022824"/>
    </source>
</evidence>
<reference evidence="11 12" key="1">
    <citation type="journal article" date="2018" name="Nat. Genet.">
        <title>The Rosa genome provides new insights in the design of modern roses.</title>
        <authorList>
            <person name="Bendahmane M."/>
        </authorList>
    </citation>
    <scope>NUCLEOTIDE SEQUENCE [LARGE SCALE GENOMIC DNA]</scope>
    <source>
        <strain evidence="12">cv. Old Blush</strain>
    </source>
</reference>
<keyword evidence="11" id="KW-0808">Transferase</keyword>
<dbReference type="Proteomes" id="UP000238479">
    <property type="component" value="Chromosome 6"/>
</dbReference>
<dbReference type="PANTHER" id="PTHR21049:SF0">
    <property type="entry name" value="DOLICHYL-DIPHOSPHOOLIGOSACCHARIDE--PROTEIN GLYCOSYLTRANSFERASE SUBUNIT 1"/>
    <property type="match status" value="1"/>
</dbReference>
<evidence type="ECO:0000313" key="12">
    <source>
        <dbReference type="Proteomes" id="UP000238479"/>
    </source>
</evidence>
<dbReference type="UniPathway" id="UPA00378"/>
<keyword evidence="5 10" id="KW-0812">Transmembrane</keyword>
<comment type="subcellular location">
    <subcellularLocation>
        <location evidence="2 10">Endoplasmic reticulum membrane</location>
        <topology evidence="2 10">Single-pass type I membrane protein</topology>
    </subcellularLocation>
</comment>
<dbReference type="GO" id="GO:0016757">
    <property type="term" value="F:glycosyltransferase activity"/>
    <property type="evidence" value="ECO:0007669"/>
    <property type="project" value="UniProtKB-KW"/>
</dbReference>
<evidence type="ECO:0000313" key="11">
    <source>
        <dbReference type="EMBL" id="PRQ23746.1"/>
    </source>
</evidence>
<accession>A0A2P6PPA6</accession>
<comment type="caution">
    <text evidence="11">The sequence shown here is derived from an EMBL/GenBank/DDBJ whole genome shotgun (WGS) entry which is preliminary data.</text>
</comment>
<keyword evidence="6" id="KW-0732">Signal</keyword>
<feature type="transmembrane region" description="Helical" evidence="10">
    <location>
        <begin position="280"/>
        <end position="303"/>
    </location>
</feature>
<comment type="similarity">
    <text evidence="4 10">Belongs to the OST1 family.</text>
</comment>
<organism evidence="11 12">
    <name type="scientific">Rosa chinensis</name>
    <name type="common">China rose</name>
    <dbReference type="NCBI Taxonomy" id="74649"/>
    <lineage>
        <taxon>Eukaryota</taxon>
        <taxon>Viridiplantae</taxon>
        <taxon>Streptophyta</taxon>
        <taxon>Embryophyta</taxon>
        <taxon>Tracheophyta</taxon>
        <taxon>Spermatophyta</taxon>
        <taxon>Magnoliopsida</taxon>
        <taxon>eudicotyledons</taxon>
        <taxon>Gunneridae</taxon>
        <taxon>Pentapetalae</taxon>
        <taxon>rosids</taxon>
        <taxon>fabids</taxon>
        <taxon>Rosales</taxon>
        <taxon>Rosaceae</taxon>
        <taxon>Rosoideae</taxon>
        <taxon>Rosoideae incertae sedis</taxon>
        <taxon>Rosa</taxon>
    </lineage>
</organism>
<evidence type="ECO:0000256" key="2">
    <source>
        <dbReference type="ARBA" id="ARBA00004115"/>
    </source>
</evidence>
<evidence type="ECO:0000256" key="10">
    <source>
        <dbReference type="RuleBase" id="RU361143"/>
    </source>
</evidence>